<evidence type="ECO:0000313" key="8">
    <source>
        <dbReference type="Proteomes" id="UP000254634"/>
    </source>
</evidence>
<dbReference type="Pfam" id="PF13180">
    <property type="entry name" value="PDZ_2"/>
    <property type="match status" value="1"/>
</dbReference>
<comment type="similarity">
    <text evidence="1">Belongs to the peptidase S1C family.</text>
</comment>
<gene>
    <name evidence="7" type="primary">htrA</name>
    <name evidence="7" type="ORF">NCTC13765_00786</name>
</gene>
<dbReference type="InterPro" id="IPR001478">
    <property type="entry name" value="PDZ"/>
</dbReference>
<keyword evidence="8" id="KW-1185">Reference proteome</keyword>
<dbReference type="InterPro" id="IPR051201">
    <property type="entry name" value="Chloro_Bact_Ser_Proteases"/>
</dbReference>
<keyword evidence="5" id="KW-0472">Membrane</keyword>
<feature type="transmembrane region" description="Helical" evidence="5">
    <location>
        <begin position="12"/>
        <end position="34"/>
    </location>
</feature>
<dbReference type="Proteomes" id="UP000254634">
    <property type="component" value="Unassembled WGS sequence"/>
</dbReference>
<evidence type="ECO:0000256" key="2">
    <source>
        <dbReference type="ARBA" id="ARBA00022670"/>
    </source>
</evidence>
<dbReference type="PANTHER" id="PTHR43343:SF3">
    <property type="entry name" value="PROTEASE DO-LIKE 8, CHLOROPLASTIC"/>
    <property type="match status" value="1"/>
</dbReference>
<dbReference type="Gene3D" id="2.40.10.10">
    <property type="entry name" value="Trypsin-like serine proteases"/>
    <property type="match status" value="2"/>
</dbReference>
<keyword evidence="4" id="KW-0720">Serine protease</keyword>
<dbReference type="PANTHER" id="PTHR43343">
    <property type="entry name" value="PEPTIDASE S12"/>
    <property type="match status" value="1"/>
</dbReference>
<evidence type="ECO:0000256" key="4">
    <source>
        <dbReference type="ARBA" id="ARBA00022825"/>
    </source>
</evidence>
<dbReference type="GO" id="GO:0006508">
    <property type="term" value="P:proteolysis"/>
    <property type="evidence" value="ECO:0007669"/>
    <property type="project" value="UniProtKB-KW"/>
</dbReference>
<keyword evidence="2 7" id="KW-0645">Protease</keyword>
<evidence type="ECO:0000256" key="5">
    <source>
        <dbReference type="SAM" id="Phobius"/>
    </source>
</evidence>
<accession>A0A380KYE2</accession>
<feature type="domain" description="PDZ" evidence="6">
    <location>
        <begin position="278"/>
        <end position="376"/>
    </location>
</feature>
<dbReference type="Gene3D" id="2.30.42.10">
    <property type="match status" value="1"/>
</dbReference>
<dbReference type="InterPro" id="IPR036034">
    <property type="entry name" value="PDZ_sf"/>
</dbReference>
<keyword evidence="5" id="KW-0812">Transmembrane</keyword>
<dbReference type="CDD" id="cd06781">
    <property type="entry name" value="cpPDZ_BsHtra-like"/>
    <property type="match status" value="1"/>
</dbReference>
<dbReference type="EC" id="3.4.21.-" evidence="7"/>
<evidence type="ECO:0000259" key="6">
    <source>
        <dbReference type="PROSITE" id="PS50106"/>
    </source>
</evidence>
<protein>
    <submittedName>
        <fullName evidence="7">Putative serine protease</fullName>
        <ecNumber evidence="7">3.4.21.-</ecNumber>
        <ecNumber evidence="7">3.4.21.107</ecNumber>
    </submittedName>
</protein>
<dbReference type="PROSITE" id="PS50106">
    <property type="entry name" value="PDZ"/>
    <property type="match status" value="1"/>
</dbReference>
<dbReference type="SMART" id="SM00228">
    <property type="entry name" value="PDZ"/>
    <property type="match status" value="1"/>
</dbReference>
<sequence length="396" mass="41685">MKTNLFKKYSQLLIVLVVGFFGGIGGTLITSNLAKSSIQPTSTTTKTVKTSYNNNNATTKAVNKIKNAVVSVIGYKEQSDSELFENGNNNTNGDENSTIGSEGSGVIYKKEGKNAYLVTNTHVISGMKSIDVQLSDGTKVPGEVVGSDVYSDISVIKISSEKVTDVAEFGDSSKVNIGETAIAIGSPLGTDYANSVTQGIISSLSRNVSLTTEDGQAVSTTALQTDAAINPGNSGGPLVNIEGQVIGITSSKITKSQSTVSVEGMGFAIPSNDVENIASQLEKNGSVTRPALGIQMTSLSNLSSIDLSRLKLPEDIKGGVVVRSVKSGMPAEGQLEKYDVITKVDGKEILSTSDLQSALYKHKLDDEAKITVIRNGKETTVTVKLTKSTQELSKKQ</sequence>
<dbReference type="EC" id="3.4.21.107" evidence="7"/>
<dbReference type="AlphaFoldDB" id="A0A380KYE2"/>
<dbReference type="GO" id="GO:0004252">
    <property type="term" value="F:serine-type endopeptidase activity"/>
    <property type="evidence" value="ECO:0007669"/>
    <property type="project" value="InterPro"/>
</dbReference>
<dbReference type="PRINTS" id="PR00834">
    <property type="entry name" value="PROTEASES2C"/>
</dbReference>
<reference evidence="7" key="1">
    <citation type="submission" date="2018-06" db="EMBL/GenBank/DDBJ databases">
        <authorList>
            <consortium name="Pathogen Informatics"/>
            <person name="Doyle S."/>
        </authorList>
    </citation>
    <scope>NUCLEOTIDE SEQUENCE [LARGE SCALE GENOMIC DNA]</scope>
    <source>
        <strain evidence="7">NCTC13765</strain>
    </source>
</reference>
<evidence type="ECO:0000256" key="3">
    <source>
        <dbReference type="ARBA" id="ARBA00022801"/>
    </source>
</evidence>
<dbReference type="OrthoDB" id="9758917at2"/>
<keyword evidence="5" id="KW-1133">Transmembrane helix</keyword>
<name>A0A380KYE2_9STRE</name>
<dbReference type="InterPro" id="IPR009003">
    <property type="entry name" value="Peptidase_S1_PA"/>
</dbReference>
<dbReference type="STRING" id="1123307.GCA_000380065_00386"/>
<dbReference type="EMBL" id="UHFR01000005">
    <property type="protein sequence ID" value="SUN76299.1"/>
    <property type="molecule type" value="Genomic_DNA"/>
</dbReference>
<dbReference type="SUPFAM" id="SSF50494">
    <property type="entry name" value="Trypsin-like serine proteases"/>
    <property type="match status" value="1"/>
</dbReference>
<proteinExistence type="inferred from homology"/>
<dbReference type="RefSeq" id="WP_018371072.1">
    <property type="nucleotide sequence ID" value="NZ_UHFR01000005.1"/>
</dbReference>
<dbReference type="SUPFAM" id="SSF50156">
    <property type="entry name" value="PDZ domain-like"/>
    <property type="match status" value="1"/>
</dbReference>
<dbReference type="Pfam" id="PF13365">
    <property type="entry name" value="Trypsin_2"/>
    <property type="match status" value="1"/>
</dbReference>
<dbReference type="InterPro" id="IPR043504">
    <property type="entry name" value="Peptidase_S1_PA_chymotrypsin"/>
</dbReference>
<organism evidence="7 8">
    <name type="scientific">Streptococcus massiliensis</name>
    <dbReference type="NCBI Taxonomy" id="313439"/>
    <lineage>
        <taxon>Bacteria</taxon>
        <taxon>Bacillati</taxon>
        <taxon>Bacillota</taxon>
        <taxon>Bacilli</taxon>
        <taxon>Lactobacillales</taxon>
        <taxon>Streptococcaceae</taxon>
        <taxon>Streptococcus</taxon>
    </lineage>
</organism>
<evidence type="ECO:0000256" key="1">
    <source>
        <dbReference type="ARBA" id="ARBA00010541"/>
    </source>
</evidence>
<keyword evidence="3 7" id="KW-0378">Hydrolase</keyword>
<dbReference type="InterPro" id="IPR001940">
    <property type="entry name" value="Peptidase_S1C"/>
</dbReference>
<evidence type="ECO:0000313" key="7">
    <source>
        <dbReference type="EMBL" id="SUN76299.1"/>
    </source>
</evidence>